<dbReference type="InterPro" id="IPR000835">
    <property type="entry name" value="HTH_MarR-typ"/>
</dbReference>
<dbReference type="GO" id="GO:0006950">
    <property type="term" value="P:response to stress"/>
    <property type="evidence" value="ECO:0007669"/>
    <property type="project" value="TreeGrafter"/>
</dbReference>
<dbReference type="PRINTS" id="PR00598">
    <property type="entry name" value="HTHMARR"/>
</dbReference>
<dbReference type="AlphaFoldDB" id="A0A3N9XHS7"/>
<dbReference type="PROSITE" id="PS50995">
    <property type="entry name" value="HTH_MARR_2"/>
    <property type="match status" value="1"/>
</dbReference>
<reference evidence="2 3" key="1">
    <citation type="submission" date="2018-04" db="EMBL/GenBank/DDBJ databases">
        <title>Micromonosporas from Atacama Desert.</title>
        <authorList>
            <person name="Carro L."/>
            <person name="Klenk H.-P."/>
            <person name="Goodfellow M."/>
        </authorList>
    </citation>
    <scope>NUCLEOTIDE SEQUENCE [LARGE SCALE GENOMIC DNA]</scope>
    <source>
        <strain evidence="2 3">LB19</strain>
    </source>
</reference>
<dbReference type="Pfam" id="PF12802">
    <property type="entry name" value="MarR_2"/>
    <property type="match status" value="1"/>
</dbReference>
<sequence length="154" mass="16686">MASSSGVDAWAAVLRLHAAMVPILDRELQASSGMSIAWYDLLLKLYRSPDGRMSMNQLGDASVLSRSRVSRLVDELVGAGMVTREANPSDRRSSFATLTDEGRARFRAAAPVHVASIERHFSAYMTDAEAAVVAKALTRVLEAQDASNPPRPRS</sequence>
<accession>A0A3N9XHS7</accession>
<dbReference type="SUPFAM" id="SSF46785">
    <property type="entry name" value="Winged helix' DNA-binding domain"/>
    <property type="match status" value="1"/>
</dbReference>
<proteinExistence type="predicted"/>
<dbReference type="Proteomes" id="UP000278981">
    <property type="component" value="Unassembled WGS sequence"/>
</dbReference>
<name>A0A3N9XHS7_9ACTN</name>
<evidence type="ECO:0000313" key="2">
    <source>
        <dbReference type="EMBL" id="RQX12402.1"/>
    </source>
</evidence>
<dbReference type="RefSeq" id="WP_124822339.1">
    <property type="nucleotide sequence ID" value="NZ_QDGB01000348.1"/>
</dbReference>
<dbReference type="PANTHER" id="PTHR33164:SF43">
    <property type="entry name" value="HTH-TYPE TRANSCRIPTIONAL REPRESSOR YETL"/>
    <property type="match status" value="1"/>
</dbReference>
<protein>
    <submittedName>
        <fullName evidence="2">MarR family transcriptional regulator</fullName>
    </submittedName>
</protein>
<dbReference type="InterPro" id="IPR039422">
    <property type="entry name" value="MarR/SlyA-like"/>
</dbReference>
<dbReference type="OrthoDB" id="3526267at2"/>
<dbReference type="InterPro" id="IPR036388">
    <property type="entry name" value="WH-like_DNA-bd_sf"/>
</dbReference>
<dbReference type="EMBL" id="QDGB01000348">
    <property type="protein sequence ID" value="RQX12402.1"/>
    <property type="molecule type" value="Genomic_DNA"/>
</dbReference>
<dbReference type="GO" id="GO:0003700">
    <property type="term" value="F:DNA-binding transcription factor activity"/>
    <property type="evidence" value="ECO:0007669"/>
    <property type="project" value="InterPro"/>
</dbReference>
<dbReference type="InterPro" id="IPR036390">
    <property type="entry name" value="WH_DNA-bd_sf"/>
</dbReference>
<comment type="caution">
    <text evidence="2">The sequence shown here is derived from an EMBL/GenBank/DDBJ whole genome shotgun (WGS) entry which is preliminary data.</text>
</comment>
<evidence type="ECO:0000313" key="3">
    <source>
        <dbReference type="Proteomes" id="UP000278981"/>
    </source>
</evidence>
<dbReference type="SMART" id="SM00347">
    <property type="entry name" value="HTH_MARR"/>
    <property type="match status" value="1"/>
</dbReference>
<feature type="domain" description="HTH marR-type" evidence="1">
    <location>
        <begin position="6"/>
        <end position="142"/>
    </location>
</feature>
<evidence type="ECO:0000259" key="1">
    <source>
        <dbReference type="PROSITE" id="PS50995"/>
    </source>
</evidence>
<organism evidence="2 3">
    <name type="scientific">Micromonospora ureilytica</name>
    <dbReference type="NCBI Taxonomy" id="709868"/>
    <lineage>
        <taxon>Bacteria</taxon>
        <taxon>Bacillati</taxon>
        <taxon>Actinomycetota</taxon>
        <taxon>Actinomycetes</taxon>
        <taxon>Micromonosporales</taxon>
        <taxon>Micromonosporaceae</taxon>
        <taxon>Micromonospora</taxon>
    </lineage>
</organism>
<dbReference type="PANTHER" id="PTHR33164">
    <property type="entry name" value="TRANSCRIPTIONAL REGULATOR, MARR FAMILY"/>
    <property type="match status" value="1"/>
</dbReference>
<gene>
    <name evidence="2" type="ORF">DDE19_28420</name>
</gene>
<dbReference type="Gene3D" id="1.10.10.10">
    <property type="entry name" value="Winged helix-like DNA-binding domain superfamily/Winged helix DNA-binding domain"/>
    <property type="match status" value="1"/>
</dbReference>